<dbReference type="FunFam" id="3.40.309.10:FF:000004">
    <property type="entry name" value="Succinate-semialdehyde dehydrogenase I"/>
    <property type="match status" value="1"/>
</dbReference>
<feature type="active site" evidence="3">
    <location>
        <position position="258"/>
    </location>
</feature>
<dbReference type="STRING" id="1287727.SAMN05443999_12022"/>
<dbReference type="InterPro" id="IPR016161">
    <property type="entry name" value="Ald_DH/histidinol_DH"/>
</dbReference>
<dbReference type="PANTHER" id="PTHR43353:SF5">
    <property type="entry name" value="SUCCINATE-SEMIALDEHYDE DEHYDROGENASE, MITOCHONDRIAL"/>
    <property type="match status" value="1"/>
</dbReference>
<gene>
    <name evidence="6" type="ORF">SAMN05443999_12022</name>
</gene>
<keyword evidence="2 4" id="KW-0560">Oxidoreductase</keyword>
<evidence type="ECO:0000256" key="3">
    <source>
        <dbReference type="PROSITE-ProRule" id="PRU10007"/>
    </source>
</evidence>
<dbReference type="Gene3D" id="3.40.605.10">
    <property type="entry name" value="Aldehyde Dehydrogenase, Chain A, domain 1"/>
    <property type="match status" value="1"/>
</dbReference>
<dbReference type="NCBIfam" id="TIGR01780">
    <property type="entry name" value="SSADH"/>
    <property type="match status" value="1"/>
</dbReference>
<dbReference type="PROSITE" id="PS00687">
    <property type="entry name" value="ALDEHYDE_DEHYDR_GLU"/>
    <property type="match status" value="1"/>
</dbReference>
<organism evidence="6 7">
    <name type="scientific">Roseovarius azorensis</name>
    <dbReference type="NCBI Taxonomy" id="1287727"/>
    <lineage>
        <taxon>Bacteria</taxon>
        <taxon>Pseudomonadati</taxon>
        <taxon>Pseudomonadota</taxon>
        <taxon>Alphaproteobacteria</taxon>
        <taxon>Rhodobacterales</taxon>
        <taxon>Roseobacteraceae</taxon>
        <taxon>Roseovarius</taxon>
    </lineage>
</organism>
<feature type="domain" description="Aldehyde dehydrogenase" evidence="5">
    <location>
        <begin position="22"/>
        <end position="480"/>
    </location>
</feature>
<dbReference type="FunFam" id="3.40.605.10:FF:000005">
    <property type="entry name" value="Succinate-semialdehyde dehydrogenase I"/>
    <property type="match status" value="1"/>
</dbReference>
<dbReference type="InterPro" id="IPR016162">
    <property type="entry name" value="Ald_DH_N"/>
</dbReference>
<dbReference type="GO" id="GO:0004777">
    <property type="term" value="F:succinate-semialdehyde dehydrogenase (NAD+) activity"/>
    <property type="evidence" value="ECO:0007669"/>
    <property type="project" value="TreeGrafter"/>
</dbReference>
<name>A0A1H7XEL8_9RHOB</name>
<dbReference type="PANTHER" id="PTHR43353">
    <property type="entry name" value="SUCCINATE-SEMIALDEHYDE DEHYDROGENASE, MITOCHONDRIAL"/>
    <property type="match status" value="1"/>
</dbReference>
<evidence type="ECO:0000313" key="6">
    <source>
        <dbReference type="EMBL" id="SEM32332.1"/>
    </source>
</evidence>
<evidence type="ECO:0000259" key="5">
    <source>
        <dbReference type="Pfam" id="PF00171"/>
    </source>
</evidence>
<dbReference type="GO" id="GO:0009450">
    <property type="term" value="P:gamma-aminobutyric acid catabolic process"/>
    <property type="evidence" value="ECO:0007669"/>
    <property type="project" value="InterPro"/>
</dbReference>
<dbReference type="InterPro" id="IPR016160">
    <property type="entry name" value="Ald_DH_CS_CYS"/>
</dbReference>
<evidence type="ECO:0000256" key="4">
    <source>
        <dbReference type="RuleBase" id="RU003345"/>
    </source>
</evidence>
<dbReference type="Gene3D" id="3.40.309.10">
    <property type="entry name" value="Aldehyde Dehydrogenase, Chain A, domain 2"/>
    <property type="match status" value="1"/>
</dbReference>
<proteinExistence type="inferred from homology"/>
<dbReference type="AlphaFoldDB" id="A0A1H7XEL8"/>
<dbReference type="Proteomes" id="UP000199582">
    <property type="component" value="Unassembled WGS sequence"/>
</dbReference>
<evidence type="ECO:0000313" key="7">
    <source>
        <dbReference type="Proteomes" id="UP000199582"/>
    </source>
</evidence>
<dbReference type="InterPro" id="IPR029510">
    <property type="entry name" value="Ald_DH_CS_GLU"/>
</dbReference>
<protein>
    <submittedName>
        <fullName evidence="6">Succinate semialdehyde dehydrogenase</fullName>
    </submittedName>
</protein>
<dbReference type="InterPro" id="IPR050740">
    <property type="entry name" value="Aldehyde_DH_Superfamily"/>
</dbReference>
<evidence type="ECO:0000256" key="2">
    <source>
        <dbReference type="ARBA" id="ARBA00023002"/>
    </source>
</evidence>
<comment type="similarity">
    <text evidence="1 4">Belongs to the aldehyde dehydrogenase family.</text>
</comment>
<sequence>MTMPDLTRLDLLRNACFVGGKWIAADTGEVIEVTNPATGETISTVPRMGADEAARAIAAAEAAGTNWAARTGKERAAILRRWYELMRDNRADLGAILTAEQGKPWEEAKGEIDYAASFIEWFGEEAKRVYGETIPGHQRDKRLIVFKQPVGVCAAITPWNFPAAMITRKAGAALAAGCTMVIKPASLTPLTALALCVLAEEAGVPPGVLNCVTGSAATIGGELTSNPTVRKVSFTGSTEIGKELIKQCADTVKRTSMELGGNAPFIVFDDADLDAAVEGAIASKYRNAGQTCVCANRLFVQDAVHDAFVEKLTARVATLKVAQGFEEGAQIGPLIDMAAVEKVETLVLDAVSQGATLVIGGARHGKGASFFQPTIVSGVTPAMLIFHEEIFGPVAPIIRFKDENEVFAMSNDTPFGLAAYFYGRDIGRVYRTAEALDFGIIGANTGLISTEVAPFGGMKESGHGREGSSHGIEDYLEIKYLCLSIA</sequence>
<keyword evidence="7" id="KW-1185">Reference proteome</keyword>
<dbReference type="InterPro" id="IPR015590">
    <property type="entry name" value="Aldehyde_DH_dom"/>
</dbReference>
<dbReference type="PROSITE" id="PS00070">
    <property type="entry name" value="ALDEHYDE_DEHYDR_CYS"/>
    <property type="match status" value="1"/>
</dbReference>
<dbReference type="Pfam" id="PF00171">
    <property type="entry name" value="Aldedh"/>
    <property type="match status" value="1"/>
</dbReference>
<dbReference type="SUPFAM" id="SSF53720">
    <property type="entry name" value="ALDH-like"/>
    <property type="match status" value="1"/>
</dbReference>
<reference evidence="6 7" key="1">
    <citation type="submission" date="2016-10" db="EMBL/GenBank/DDBJ databases">
        <authorList>
            <person name="de Groot N.N."/>
        </authorList>
    </citation>
    <scope>NUCLEOTIDE SEQUENCE [LARGE SCALE GENOMIC DNA]</scope>
    <source>
        <strain evidence="6 7">DSM 100674</strain>
    </source>
</reference>
<dbReference type="CDD" id="cd07103">
    <property type="entry name" value="ALDH_F5_SSADH_GabD"/>
    <property type="match status" value="1"/>
</dbReference>
<dbReference type="EMBL" id="FOAG01000020">
    <property type="protein sequence ID" value="SEM32332.1"/>
    <property type="molecule type" value="Genomic_DNA"/>
</dbReference>
<dbReference type="InterPro" id="IPR016163">
    <property type="entry name" value="Ald_DH_C"/>
</dbReference>
<dbReference type="GO" id="GO:0005829">
    <property type="term" value="C:cytosol"/>
    <property type="evidence" value="ECO:0007669"/>
    <property type="project" value="TreeGrafter"/>
</dbReference>
<evidence type="ECO:0000256" key="1">
    <source>
        <dbReference type="ARBA" id="ARBA00009986"/>
    </source>
</evidence>
<accession>A0A1H7XEL8</accession>
<dbReference type="InterPro" id="IPR010102">
    <property type="entry name" value="Succ_semiAld_DH"/>
</dbReference>